<dbReference type="EMBL" id="JAKLMC020000017">
    <property type="protein sequence ID" value="KAK5952075.1"/>
    <property type="molecule type" value="Genomic_DNA"/>
</dbReference>
<dbReference type="PANTHER" id="PTHR35519">
    <property type="entry name" value="MEMBRANE PROTEINS"/>
    <property type="match status" value="1"/>
</dbReference>
<organism evidence="2 3">
    <name type="scientific">Knufia fluminis</name>
    <dbReference type="NCBI Taxonomy" id="191047"/>
    <lineage>
        <taxon>Eukaryota</taxon>
        <taxon>Fungi</taxon>
        <taxon>Dikarya</taxon>
        <taxon>Ascomycota</taxon>
        <taxon>Pezizomycotina</taxon>
        <taxon>Eurotiomycetes</taxon>
        <taxon>Chaetothyriomycetidae</taxon>
        <taxon>Chaetothyriales</taxon>
        <taxon>Trichomeriaceae</taxon>
        <taxon>Knufia</taxon>
    </lineage>
</organism>
<dbReference type="AlphaFoldDB" id="A0AAN8EE58"/>
<evidence type="ECO:0000313" key="3">
    <source>
        <dbReference type="Proteomes" id="UP001316803"/>
    </source>
</evidence>
<reference evidence="2 3" key="1">
    <citation type="submission" date="2022-12" db="EMBL/GenBank/DDBJ databases">
        <title>Genomic features and morphological characterization of a novel Knufia sp. strain isolated from spacecraft assembly facility.</title>
        <authorList>
            <person name="Teixeira M."/>
            <person name="Chander A.M."/>
            <person name="Stajich J.E."/>
            <person name="Venkateswaran K."/>
        </authorList>
    </citation>
    <scope>NUCLEOTIDE SEQUENCE [LARGE SCALE GENOMIC DNA]</scope>
    <source>
        <strain evidence="2 3">FJI-L2-BK-P2</strain>
    </source>
</reference>
<dbReference type="InterPro" id="IPR025187">
    <property type="entry name" value="DUF4112"/>
</dbReference>
<dbReference type="Pfam" id="PF13430">
    <property type="entry name" value="DUF4112"/>
    <property type="match status" value="1"/>
</dbReference>
<feature type="region of interest" description="Disordered" evidence="1">
    <location>
        <begin position="177"/>
        <end position="249"/>
    </location>
</feature>
<dbReference type="PANTHER" id="PTHR35519:SF2">
    <property type="entry name" value="PH DOMAIN PROTEIN"/>
    <property type="match status" value="1"/>
</dbReference>
<accession>A0AAN8EE58</accession>
<evidence type="ECO:0000256" key="1">
    <source>
        <dbReference type="SAM" id="MobiDB-lite"/>
    </source>
</evidence>
<gene>
    <name evidence="2" type="ORF">OHC33_006962</name>
</gene>
<feature type="compositionally biased region" description="Basic and acidic residues" evidence="1">
    <location>
        <begin position="219"/>
        <end position="236"/>
    </location>
</feature>
<sequence length="249" mass="28147">MTSLLTKFVARKIFAEKFPGNKANQANGAPEDPYFETVPATRLGIRTTKKRKRALPPGLTPDEERILTKAKSRAYRLDLSLFSLCGLRFGWSSVIGLVPAIGDVADMLLALIVFRTCCQIEPPLKSSTRSKMQMNIVIDFVVGLIPFIGDLADAAYKCNTKNVILLEEELRERGKKRIRQSGQAYPADPSLADEFDYQGEDQIRQEHGDPPQYTSRQQSRRDRDRRDRRDDRDVEAARGVAPPRPARTR</sequence>
<name>A0AAN8EE58_9EURO</name>
<keyword evidence="3" id="KW-1185">Reference proteome</keyword>
<evidence type="ECO:0000313" key="2">
    <source>
        <dbReference type="EMBL" id="KAK5952075.1"/>
    </source>
</evidence>
<proteinExistence type="predicted"/>
<comment type="caution">
    <text evidence="2">The sequence shown here is derived from an EMBL/GenBank/DDBJ whole genome shotgun (WGS) entry which is preliminary data.</text>
</comment>
<evidence type="ECO:0008006" key="4">
    <source>
        <dbReference type="Google" id="ProtNLM"/>
    </source>
</evidence>
<dbReference type="Proteomes" id="UP001316803">
    <property type="component" value="Unassembled WGS sequence"/>
</dbReference>
<protein>
    <recommendedName>
        <fullName evidence="4">PH domain-containing protein</fullName>
    </recommendedName>
</protein>